<organism evidence="1 2">
    <name type="scientific">Janibacter terrae</name>
    <dbReference type="NCBI Taxonomy" id="103817"/>
    <lineage>
        <taxon>Bacteria</taxon>
        <taxon>Bacillati</taxon>
        <taxon>Actinomycetota</taxon>
        <taxon>Actinomycetes</taxon>
        <taxon>Micrococcales</taxon>
        <taxon>Intrasporangiaceae</taxon>
        <taxon>Janibacter</taxon>
    </lineage>
</organism>
<evidence type="ECO:0000313" key="2">
    <source>
        <dbReference type="Proteomes" id="UP001381003"/>
    </source>
</evidence>
<proteinExistence type="predicted"/>
<sequence>MTDTTAAEAPLLDLVASDEAQRVCAELLDTARTSQLPLEIGTLTDEELVAYLGSEDAAGPMGVWYSSLVVEAKQLTQFATLRALTARGQFLQLVDESGQEAYRLAEPVLATLRLRDTEPRLSAQTARDDGPWWYLLRPLEGGLWLREVVTPAGMHSFHIVRVEDEEELFLTVVGVTAGAPAAAVEADLTPAQLETQTEDNSFLADCTHSTSLMAISPGQATPDVLNIHVGQDAAVFLGRRMGEHMAFRGAPGQVVVDTWRSWVAAQ</sequence>
<evidence type="ECO:0000313" key="1">
    <source>
        <dbReference type="EMBL" id="WWF04654.1"/>
    </source>
</evidence>
<dbReference type="Proteomes" id="UP001381003">
    <property type="component" value="Chromosome"/>
</dbReference>
<dbReference type="EMBL" id="CP104874">
    <property type="protein sequence ID" value="WWF04654.1"/>
    <property type="molecule type" value="Genomic_DNA"/>
</dbReference>
<gene>
    <name evidence="1" type="ORF">N5P18_13325</name>
</gene>
<dbReference type="RefSeq" id="WP_068323046.1">
    <property type="nucleotide sequence ID" value="NZ_CP104874.1"/>
</dbReference>
<accession>A0ABZ2FE61</accession>
<keyword evidence="2" id="KW-1185">Reference proteome</keyword>
<reference evidence="1 2" key="1">
    <citation type="submission" date="2022-09" db="EMBL/GenBank/DDBJ databases">
        <title>Complete genome sequence of Janibacter terrae strain COS04-44, PCL-degrading bacteria isolated from oil spilled coast.</title>
        <authorList>
            <person name="Park H."/>
            <person name="Kim J.Y."/>
            <person name="An S.H."/>
            <person name="Lee C.M."/>
            <person name="Weon H.-Y."/>
        </authorList>
    </citation>
    <scope>NUCLEOTIDE SEQUENCE [LARGE SCALE GENOMIC DNA]</scope>
    <source>
        <strain evidence="1 2">COS04-44</strain>
    </source>
</reference>
<name>A0ABZ2FE61_9MICO</name>
<protein>
    <submittedName>
        <fullName evidence="1">Uncharacterized protein</fullName>
    </submittedName>
</protein>